<dbReference type="InterPro" id="IPR000073">
    <property type="entry name" value="AB_hydrolase_1"/>
</dbReference>
<dbReference type="GO" id="GO:0031902">
    <property type="term" value="C:late endosome membrane"/>
    <property type="evidence" value="ECO:0007669"/>
    <property type="project" value="UniProtKB-SubCell"/>
</dbReference>
<keyword evidence="8" id="KW-0472">Membrane</keyword>
<dbReference type="EC" id="3.1.1.23" evidence="2"/>
<dbReference type="InterPro" id="IPR029058">
    <property type="entry name" value="AB_hydrolase_fold"/>
</dbReference>
<dbReference type="Proteomes" id="UP000663877">
    <property type="component" value="Unassembled WGS sequence"/>
</dbReference>
<dbReference type="PRINTS" id="PR00111">
    <property type="entry name" value="ABHYDROLASE"/>
</dbReference>
<gene>
    <name evidence="11" type="ORF">BJG266_LOCUS34080</name>
    <name evidence="12" type="ORF">QVE165_LOCUS44728</name>
</gene>
<evidence type="ECO:0000313" key="13">
    <source>
        <dbReference type="Proteomes" id="UP000663832"/>
    </source>
</evidence>
<dbReference type="GO" id="GO:0047372">
    <property type="term" value="F:monoacylglycerol lipase activity"/>
    <property type="evidence" value="ECO:0007669"/>
    <property type="project" value="UniProtKB-EC"/>
</dbReference>
<dbReference type="AlphaFoldDB" id="A0A815G7I8"/>
<evidence type="ECO:0000313" key="11">
    <source>
        <dbReference type="EMBL" id="CAF1334816.1"/>
    </source>
</evidence>
<accession>A0A815G7I8</accession>
<organism evidence="11 14">
    <name type="scientific">Adineta steineri</name>
    <dbReference type="NCBI Taxonomy" id="433720"/>
    <lineage>
        <taxon>Eukaryota</taxon>
        <taxon>Metazoa</taxon>
        <taxon>Spiralia</taxon>
        <taxon>Gnathifera</taxon>
        <taxon>Rotifera</taxon>
        <taxon>Eurotatoria</taxon>
        <taxon>Bdelloidea</taxon>
        <taxon>Adinetida</taxon>
        <taxon>Adinetidae</taxon>
        <taxon>Adineta</taxon>
    </lineage>
</organism>
<feature type="domain" description="SFR19-like C-terminal" evidence="10">
    <location>
        <begin position="221"/>
        <end position="284"/>
    </location>
</feature>
<feature type="transmembrane region" description="Helical" evidence="8">
    <location>
        <begin position="282"/>
        <end position="302"/>
    </location>
</feature>
<comment type="catalytic activity">
    <reaction evidence="1">
        <text>Hydrolyzes glycerol monoesters of long-chain fatty acids.</text>
        <dbReference type="EC" id="3.1.1.23"/>
    </reaction>
</comment>
<dbReference type="GO" id="GO:0046464">
    <property type="term" value="P:acylglycerol catabolic process"/>
    <property type="evidence" value="ECO:0007669"/>
    <property type="project" value="TreeGrafter"/>
</dbReference>
<evidence type="ECO:0000313" key="12">
    <source>
        <dbReference type="EMBL" id="CAF1520141.1"/>
    </source>
</evidence>
<name>A0A815G7I8_9BILA</name>
<evidence type="ECO:0000256" key="7">
    <source>
        <dbReference type="ARBA" id="ARBA00049568"/>
    </source>
</evidence>
<dbReference type="EMBL" id="CAJNOI010000717">
    <property type="protein sequence ID" value="CAF1334816.1"/>
    <property type="molecule type" value="Genomic_DNA"/>
</dbReference>
<protein>
    <recommendedName>
        <fullName evidence="2">acylglycerol lipase</fullName>
        <ecNumber evidence="2">3.1.1.23</ecNumber>
    </recommendedName>
</protein>
<evidence type="ECO:0000256" key="5">
    <source>
        <dbReference type="ARBA" id="ARBA00046308"/>
    </source>
</evidence>
<feature type="domain" description="AB hydrolase-1" evidence="9">
    <location>
        <begin position="359"/>
        <end position="596"/>
    </location>
</feature>
<comment type="function">
    <text evidence="7">Lipase that preferentially hydrolysis medium-chain saturated monoacylglycerols including 2-arachidonoylglycerol. Through 2-arachidonoylglycerol degradation may regulate endocannabinoid signaling pathways. Also has a lysophosphatidyl lipase activity with a preference for lysophosphatidylglycerol among other lysophospholipids. Also able to degrade bis(monoacylglycero)phosphate (BMP) and constitutes the major enzyme for BMP catabolism. BMP, also known as lysobisphosphatidic acid, is enriched in late endosomes and lysosomes and plays a key role in the formation of intraluminal vesicles and in lipid sorting.</text>
</comment>
<keyword evidence="8" id="KW-1133">Transmembrane helix</keyword>
<dbReference type="OrthoDB" id="19657at2759"/>
<dbReference type="Proteomes" id="UP000663832">
    <property type="component" value="Unassembled WGS sequence"/>
</dbReference>
<evidence type="ECO:0000259" key="10">
    <source>
        <dbReference type="Pfam" id="PF23030"/>
    </source>
</evidence>
<evidence type="ECO:0000256" key="2">
    <source>
        <dbReference type="ARBA" id="ARBA00013254"/>
    </source>
</evidence>
<keyword evidence="8" id="KW-0812">Transmembrane</keyword>
<comment type="subcellular location">
    <subcellularLocation>
        <location evidence="3">Late endosome membrane</location>
        <topology evidence="3">Single-pass type II membrane protein</topology>
    </subcellularLocation>
    <subcellularLocation>
        <location evidence="4">Lysosome membrane</location>
        <topology evidence="4">Single-pass type II membrane protein</topology>
    </subcellularLocation>
    <subcellularLocation>
        <location evidence="5">Mitochondrion membrane</location>
        <topology evidence="5">Single-pass type II membrane protein</topology>
    </subcellularLocation>
</comment>
<dbReference type="InterPro" id="IPR057031">
    <property type="entry name" value="SFR19-like_C"/>
</dbReference>
<dbReference type="GO" id="GO:0031966">
    <property type="term" value="C:mitochondrial membrane"/>
    <property type="evidence" value="ECO:0007669"/>
    <property type="project" value="UniProtKB-SubCell"/>
</dbReference>
<sequence>MNNQETNKFIQTIPYINDKSLSLVLSLQMNDEYQANSRMLSSTNQIKITDDTNSSQIQTKFNSIEPSSLLVTNDSSTAHNNTNSINTLTRTPSLILSLSRKPFSASKLSEINSHLLLTHDEYALDIPASINQLNNQTTEIPQTIPSLISQSLKKHSTTQTYDKSSTILNLSTDEINTLHKLSKTINNIIQKETIHSNTIETIKMEDSLATSSTEHYKISKRTKERYQRQRQIINIAKQALKPAFKQHHITKEQYKKIMKKVVTKATFSKRIDHKWINKSINAYMLLFIIFFIILISVILFKLHDRLTFQRGRLQRPYDRTSNKALTQMGTDQFVELSFGTVHYIYHPTSSPSSSLPLNVFVHGYSTPMEMWQDVFQALVKDNQPCLVYDLYGRGWSDSPHVPMNIDIFVCQLAELLYALNLPYKDYNLYGVSMGGAIIQRFTELYPTKVKKLILCCSAGIKLVKPSKILLFILSMPIIGPIAFKYSMQNTNEKRNRSEWAFPDSEKRQQYMKLFRSGWQQHPGYLRALLSTVTNFDFESSIKSIESIAKLNIPILIIWGEKDPLIPVENAYRYHQLYKNSILTIIPDATHMLLIEHSKPIIDAIRAFLK</sequence>
<evidence type="ECO:0000256" key="4">
    <source>
        <dbReference type="ARBA" id="ARBA00037874"/>
    </source>
</evidence>
<dbReference type="InterPro" id="IPR050266">
    <property type="entry name" value="AB_hydrolase_sf"/>
</dbReference>
<dbReference type="EMBL" id="CAJNOM010000607">
    <property type="protein sequence ID" value="CAF1520141.1"/>
    <property type="molecule type" value="Genomic_DNA"/>
</dbReference>
<evidence type="ECO:0000256" key="6">
    <source>
        <dbReference type="ARBA" id="ARBA00047662"/>
    </source>
</evidence>
<dbReference type="Pfam" id="PF00561">
    <property type="entry name" value="Abhydrolase_1"/>
    <property type="match status" value="1"/>
</dbReference>
<evidence type="ECO:0000256" key="8">
    <source>
        <dbReference type="SAM" id="Phobius"/>
    </source>
</evidence>
<comment type="catalytic activity">
    <reaction evidence="6">
        <text>1-dodecanoylglycerol + H2O = dodecanoate + glycerol + H(+)</text>
        <dbReference type="Rhea" id="RHEA:44316"/>
        <dbReference type="ChEBI" id="CHEBI:15377"/>
        <dbReference type="ChEBI" id="CHEBI:15378"/>
        <dbReference type="ChEBI" id="CHEBI:17754"/>
        <dbReference type="ChEBI" id="CHEBI:18262"/>
        <dbReference type="ChEBI" id="CHEBI:75539"/>
    </reaction>
</comment>
<evidence type="ECO:0000313" key="14">
    <source>
        <dbReference type="Proteomes" id="UP000663877"/>
    </source>
</evidence>
<dbReference type="Gene3D" id="3.40.50.1820">
    <property type="entry name" value="alpha/beta hydrolase"/>
    <property type="match status" value="1"/>
</dbReference>
<reference evidence="11" key="1">
    <citation type="submission" date="2021-02" db="EMBL/GenBank/DDBJ databases">
        <authorList>
            <person name="Nowell W R."/>
        </authorList>
    </citation>
    <scope>NUCLEOTIDE SEQUENCE</scope>
</reference>
<dbReference type="PANTHER" id="PTHR43798:SF5">
    <property type="entry name" value="MONOACYLGLYCEROL LIPASE ABHD6"/>
    <property type="match status" value="1"/>
</dbReference>
<dbReference type="PANTHER" id="PTHR43798">
    <property type="entry name" value="MONOACYLGLYCEROL LIPASE"/>
    <property type="match status" value="1"/>
</dbReference>
<evidence type="ECO:0000256" key="3">
    <source>
        <dbReference type="ARBA" id="ARBA00037797"/>
    </source>
</evidence>
<comment type="caution">
    <text evidence="11">The sequence shown here is derived from an EMBL/GenBank/DDBJ whole genome shotgun (WGS) entry which is preliminary data.</text>
</comment>
<keyword evidence="13" id="KW-1185">Reference proteome</keyword>
<dbReference type="SUPFAM" id="SSF53474">
    <property type="entry name" value="alpha/beta-Hydrolases"/>
    <property type="match status" value="1"/>
</dbReference>
<dbReference type="Pfam" id="PF23030">
    <property type="entry name" value="SCAF11-like_C"/>
    <property type="match status" value="1"/>
</dbReference>
<dbReference type="GO" id="GO:0005765">
    <property type="term" value="C:lysosomal membrane"/>
    <property type="evidence" value="ECO:0007669"/>
    <property type="project" value="UniProtKB-SubCell"/>
</dbReference>
<proteinExistence type="predicted"/>
<evidence type="ECO:0000256" key="1">
    <source>
        <dbReference type="ARBA" id="ARBA00001613"/>
    </source>
</evidence>
<evidence type="ECO:0000259" key="9">
    <source>
        <dbReference type="Pfam" id="PF00561"/>
    </source>
</evidence>